<dbReference type="PROSITE" id="PS51387">
    <property type="entry name" value="FAD_PCMH"/>
    <property type="match status" value="1"/>
</dbReference>
<evidence type="ECO:0000256" key="5">
    <source>
        <dbReference type="PIRSR" id="PIRSR625650-2"/>
    </source>
</evidence>
<keyword evidence="3 6" id="KW-0274">FAD</keyword>
<dbReference type="Pfam" id="PF02913">
    <property type="entry name" value="FAD-oxidase_C"/>
    <property type="match status" value="1"/>
</dbReference>
<dbReference type="HOGENOM" id="CLU_017779_2_0_6"/>
<feature type="domain" description="FAD-binding PCMH-type" evidence="8">
    <location>
        <begin position="91"/>
        <end position="271"/>
    </location>
</feature>
<dbReference type="eggNOG" id="COG0277">
    <property type="taxonomic scope" value="Bacteria"/>
</dbReference>
<proteinExistence type="inferred from homology"/>
<dbReference type="GO" id="GO:0071949">
    <property type="term" value="F:FAD binding"/>
    <property type="evidence" value="ECO:0007669"/>
    <property type="project" value="InterPro"/>
</dbReference>
<dbReference type="InterPro" id="IPR016164">
    <property type="entry name" value="FAD-linked_Oxase-like_C"/>
</dbReference>
<feature type="binding site" evidence="6">
    <location>
        <begin position="255"/>
        <end position="261"/>
    </location>
    <ligand>
        <name>FAD</name>
        <dbReference type="ChEBI" id="CHEBI:57692"/>
    </ligand>
</feature>
<dbReference type="GO" id="GO:0008610">
    <property type="term" value="P:lipid biosynthetic process"/>
    <property type="evidence" value="ECO:0007669"/>
    <property type="project" value="InterPro"/>
</dbReference>
<dbReference type="PANTHER" id="PTHR46568:SF1">
    <property type="entry name" value="ALKYLDIHYDROXYACETONEPHOSPHATE SYNTHASE, PEROXISOMAL"/>
    <property type="match status" value="1"/>
</dbReference>
<dbReference type="InterPro" id="IPR036318">
    <property type="entry name" value="FAD-bd_PCMH-like_sf"/>
</dbReference>
<feature type="binding site" evidence="6">
    <location>
        <begin position="123"/>
        <end position="129"/>
    </location>
    <ligand>
        <name>FAD</name>
        <dbReference type="ChEBI" id="CHEBI:57692"/>
    </ligand>
</feature>
<reference evidence="9 10" key="1">
    <citation type="journal article" date="2006" name="Nat. Biotechnol.">
        <title>Genome sequence of the ubiquitous hydrocarbon-degrading marine bacterium Alcanivorax borkumensis.</title>
        <authorList>
            <person name="Schneiker S."/>
            <person name="Martins dos Santos V.A.P."/>
            <person name="Bartels D."/>
            <person name="Bekel T."/>
            <person name="Brecht M."/>
            <person name="Buhrmester J."/>
            <person name="Chernikova T.N."/>
            <person name="Denaro R."/>
            <person name="Ferrer M."/>
            <person name="Gertler C."/>
            <person name="Goesmann A."/>
            <person name="Golyshina O.V."/>
            <person name="Kaminski F."/>
            <person name="Khachane A.N."/>
            <person name="Lang S."/>
            <person name="Linke B."/>
            <person name="McHardy A.C."/>
            <person name="Meyer F."/>
            <person name="Nechitaylo T."/>
            <person name="Puehler A."/>
            <person name="Regenhardt D."/>
            <person name="Rupp O."/>
            <person name="Sabirova J.S."/>
            <person name="Selbitschka W."/>
            <person name="Yakimov M.M."/>
            <person name="Timmis K.N."/>
            <person name="Vorhoelter F.-J."/>
            <person name="Weidner S."/>
            <person name="Kaiser O."/>
            <person name="Golyshin P.N."/>
        </authorList>
    </citation>
    <scope>NUCLEOTIDE SEQUENCE [LARGE SCALE GENOMIC DNA]</scope>
    <source>
        <strain evidence="10">ATCC 700651 / DSM 11573 / NCIMB 13689 / SK2</strain>
    </source>
</reference>
<evidence type="ECO:0000256" key="2">
    <source>
        <dbReference type="ARBA" id="ARBA00022630"/>
    </source>
</evidence>
<keyword evidence="2" id="KW-0285">Flavoprotein</keyword>
<dbReference type="SUPFAM" id="SSF55103">
    <property type="entry name" value="FAD-linked oxidases, C-terminal domain"/>
    <property type="match status" value="1"/>
</dbReference>
<dbReference type="Pfam" id="PF01565">
    <property type="entry name" value="FAD_binding_4"/>
    <property type="match status" value="1"/>
</dbReference>
<evidence type="ECO:0000256" key="6">
    <source>
        <dbReference type="PIRSR" id="PIRSR625650-3"/>
    </source>
</evidence>
<dbReference type="InterPro" id="IPR006094">
    <property type="entry name" value="Oxid_FAD_bind_N"/>
</dbReference>
<evidence type="ECO:0000313" key="10">
    <source>
        <dbReference type="Proteomes" id="UP000008871"/>
    </source>
</evidence>
<organism evidence="9 10">
    <name type="scientific">Alcanivorax borkumensis (strain ATCC 700651 / DSM 11573 / NCIMB 13689 / SK2)</name>
    <dbReference type="NCBI Taxonomy" id="393595"/>
    <lineage>
        <taxon>Bacteria</taxon>
        <taxon>Pseudomonadati</taxon>
        <taxon>Pseudomonadota</taxon>
        <taxon>Gammaproteobacteria</taxon>
        <taxon>Oceanospirillales</taxon>
        <taxon>Alcanivoracaceae</taxon>
        <taxon>Alcanivorax</taxon>
    </lineage>
</organism>
<accession>Q0VPP1</accession>
<dbReference type="InterPro" id="IPR025650">
    <property type="entry name" value="Alkyl-DHAP_Synthase"/>
</dbReference>
<comment type="similarity">
    <text evidence="1">Belongs to the FAD-binding oxidoreductase/transferase type 4 family.</text>
</comment>
<evidence type="ECO:0000313" key="9">
    <source>
        <dbReference type="EMBL" id="CAL16857.1"/>
    </source>
</evidence>
<protein>
    <submittedName>
        <fullName evidence="9">Alkylglycerone-phosphate synthase</fullName>
        <ecNumber evidence="9">2.5.1.26</ecNumber>
    </submittedName>
</protein>
<evidence type="ECO:0000259" key="8">
    <source>
        <dbReference type="PROSITE" id="PS51387"/>
    </source>
</evidence>
<dbReference type="InterPro" id="IPR016169">
    <property type="entry name" value="FAD-bd_PCMH_sub2"/>
</dbReference>
<dbReference type="Gene3D" id="3.30.70.3450">
    <property type="match status" value="1"/>
</dbReference>
<dbReference type="KEGG" id="abo:ABO_1409"/>
<dbReference type="STRING" id="393595.ABO_1409"/>
<dbReference type="EMBL" id="AM286690">
    <property type="protein sequence ID" value="CAL16857.1"/>
    <property type="molecule type" value="Genomic_DNA"/>
</dbReference>
<evidence type="ECO:0000256" key="1">
    <source>
        <dbReference type="ARBA" id="ARBA00008000"/>
    </source>
</evidence>
<dbReference type="Gene3D" id="3.30.300.330">
    <property type="match status" value="1"/>
</dbReference>
<dbReference type="InterPro" id="IPR016166">
    <property type="entry name" value="FAD-bd_PCMH"/>
</dbReference>
<evidence type="ECO:0000256" key="3">
    <source>
        <dbReference type="ARBA" id="ARBA00022827"/>
    </source>
</evidence>
<dbReference type="Proteomes" id="UP000008871">
    <property type="component" value="Chromosome"/>
</dbReference>
<feature type="site" description="Important for enzyme activity" evidence="7">
    <location>
        <position position="306"/>
    </location>
</feature>
<dbReference type="Gene3D" id="1.10.45.10">
    <property type="entry name" value="Vanillyl-alcohol Oxidase, Chain A, domain 4"/>
    <property type="match status" value="1"/>
</dbReference>
<sequence>MKIRSACMRRWNGWGDSNNHYPLKPSGLAFVQQRLGRAEPLPDAEMTAVVAKVPASRLPEHPSVDTRPETRLRHARGQSLPDWLAMRSGEFERFPDGVATPASSGAVRELLDWALEQGITVIPYGGGTSVAGHINPPESDAPVLTLSLAGMDQLMDLDTESQIATFGAGTPGPMVEQQLRERGYMLGHFPQSWELSTIGGWVASRSSGQQSMRYGRIEQMFAGGRVETPKGTLIIPTMPASSAGPDLREIILGSEGRMGVITEVKVRVTPLPETESFQVAFAPDWETGKELVRKMIQAKIPLSMLRLSNAEETRTHLMLAGHEKLVGILHRYLGVRGCGDSKCMITFGVTGDKSQARYVLSQTRKHIRQAGGVMVGRLLGKKWEESRFRSPYLRHGLWEHGYVVDTFETAVDWNRVTSAVETMEKAVRDNAGDGEQVHVFTHLSHLYSQGSSIYTTYVFRCSDSYEKTLARWRVLKEAASNAIVASGGTISHQHGVGRDHARWLHHEKGELGMAVLDRLVNHFDPQHRLNPGCLIENAPRTIR</sequence>
<gene>
    <name evidence="9" type="ordered locus">ABO_1409</name>
</gene>
<comment type="cofactor">
    <cofactor evidence="6">
        <name>FAD</name>
        <dbReference type="ChEBI" id="CHEBI:57692"/>
    </cofactor>
</comment>
<dbReference type="InterPro" id="IPR016171">
    <property type="entry name" value="Vanillyl_alc_oxidase_C-sub2"/>
</dbReference>
<name>Q0VPP1_ALCBS</name>
<keyword evidence="10" id="KW-1185">Reference proteome</keyword>
<dbReference type="AlphaFoldDB" id="Q0VPP1"/>
<dbReference type="Gene3D" id="3.30.465.10">
    <property type="match status" value="1"/>
</dbReference>
<dbReference type="EC" id="2.5.1.26" evidence="9"/>
<dbReference type="Gene3D" id="3.30.43.10">
    <property type="entry name" value="Uridine Diphospho-n-acetylenolpyruvylglucosamine Reductase, domain 2"/>
    <property type="match status" value="1"/>
</dbReference>
<dbReference type="GO" id="GO:0008609">
    <property type="term" value="F:alkylglycerone-phosphate synthase activity"/>
    <property type="evidence" value="ECO:0007669"/>
    <property type="project" value="UniProtKB-EC"/>
</dbReference>
<keyword evidence="9" id="KW-0808">Transferase</keyword>
<feature type="binding site" evidence="5">
    <location>
        <position position="394"/>
    </location>
    <ligand>
        <name>substrate</name>
    </ligand>
</feature>
<feature type="active site" description="Proton donor/acceptor" evidence="4">
    <location>
        <position position="454"/>
    </location>
</feature>
<evidence type="ECO:0000256" key="7">
    <source>
        <dbReference type="PIRSR" id="PIRSR625650-4"/>
    </source>
</evidence>
<dbReference type="InterPro" id="IPR004113">
    <property type="entry name" value="FAD-bd_oxidored_4_C"/>
</dbReference>
<dbReference type="SUPFAM" id="SSF56176">
    <property type="entry name" value="FAD-binding/transporter-associated domain-like"/>
    <property type="match status" value="1"/>
</dbReference>
<dbReference type="InterPro" id="IPR016167">
    <property type="entry name" value="FAD-bd_PCMH_sub1"/>
</dbReference>
<dbReference type="PANTHER" id="PTHR46568">
    <property type="entry name" value="ALKYLDIHYDROXYACETONEPHOSPHATE SYNTHASE, PEROXISOMAL"/>
    <property type="match status" value="1"/>
</dbReference>
<evidence type="ECO:0000256" key="4">
    <source>
        <dbReference type="PIRSR" id="PIRSR625650-1"/>
    </source>
</evidence>